<reference evidence="15" key="1">
    <citation type="journal article" date="2023" name="Arch. Microbiol.">
        <title>Desulfoferula mesophilus gen. nov. sp. nov., a mesophilic sulfate-reducing bacterium isolated from a brackish lake sediment.</title>
        <authorList>
            <person name="Watanabe T."/>
            <person name="Yabe T."/>
            <person name="Tsuji J.M."/>
            <person name="Fukui M."/>
        </authorList>
    </citation>
    <scope>NUCLEOTIDE SEQUENCE [LARGE SCALE GENOMIC DNA]</scope>
    <source>
        <strain evidence="15">12FAK</strain>
    </source>
</reference>
<dbReference type="InterPro" id="IPR003594">
    <property type="entry name" value="HATPase_dom"/>
</dbReference>
<dbReference type="InterPro" id="IPR003661">
    <property type="entry name" value="HisK_dim/P_dom"/>
</dbReference>
<dbReference type="EC" id="2.7.13.3" evidence="3"/>
<dbReference type="PRINTS" id="PR00344">
    <property type="entry name" value="BCTRLSENSOR"/>
</dbReference>
<feature type="transmembrane region" description="Helical" evidence="11">
    <location>
        <begin position="215"/>
        <end position="235"/>
    </location>
</feature>
<keyword evidence="4" id="KW-0597">Phosphoprotein</keyword>
<dbReference type="InterPro" id="IPR036097">
    <property type="entry name" value="HisK_dim/P_sf"/>
</dbReference>
<dbReference type="Gene3D" id="6.10.340.10">
    <property type="match status" value="1"/>
</dbReference>
<dbReference type="PANTHER" id="PTHR43065">
    <property type="entry name" value="SENSOR HISTIDINE KINASE"/>
    <property type="match status" value="1"/>
</dbReference>
<comment type="subcellular location">
    <subcellularLocation>
        <location evidence="2">Membrane</location>
    </subcellularLocation>
</comment>
<evidence type="ECO:0000256" key="9">
    <source>
        <dbReference type="ARBA" id="ARBA00023012"/>
    </source>
</evidence>
<dbReference type="SUPFAM" id="SSF55874">
    <property type="entry name" value="ATPase domain of HSP90 chaperone/DNA topoisomerase II/histidine kinase"/>
    <property type="match status" value="1"/>
</dbReference>
<dbReference type="EMBL" id="AP028679">
    <property type="protein sequence ID" value="BEQ13936.1"/>
    <property type="molecule type" value="Genomic_DNA"/>
</dbReference>
<evidence type="ECO:0000256" key="7">
    <source>
        <dbReference type="ARBA" id="ARBA00022777"/>
    </source>
</evidence>
<dbReference type="InterPro" id="IPR036890">
    <property type="entry name" value="HATPase_C_sf"/>
</dbReference>
<feature type="transmembrane region" description="Helical" evidence="11">
    <location>
        <begin position="53"/>
        <end position="77"/>
    </location>
</feature>
<keyword evidence="11" id="KW-0812">Transmembrane</keyword>
<evidence type="ECO:0000256" key="6">
    <source>
        <dbReference type="ARBA" id="ARBA00022741"/>
    </source>
</evidence>
<evidence type="ECO:0000313" key="15">
    <source>
        <dbReference type="Proteomes" id="UP001366166"/>
    </source>
</evidence>
<keyword evidence="6" id="KW-0547">Nucleotide-binding</keyword>
<dbReference type="InterPro" id="IPR004358">
    <property type="entry name" value="Sig_transdc_His_kin-like_C"/>
</dbReference>
<evidence type="ECO:0000313" key="14">
    <source>
        <dbReference type="EMBL" id="BEQ13936.1"/>
    </source>
</evidence>
<dbReference type="Pfam" id="PF02518">
    <property type="entry name" value="HATPase_c"/>
    <property type="match status" value="1"/>
</dbReference>
<dbReference type="GO" id="GO:0005524">
    <property type="term" value="F:ATP binding"/>
    <property type="evidence" value="ECO:0007669"/>
    <property type="project" value="UniProtKB-KW"/>
</dbReference>
<dbReference type="RefSeq" id="WP_338605666.1">
    <property type="nucleotide sequence ID" value="NZ_AP028679.1"/>
</dbReference>
<keyword evidence="11" id="KW-1133">Transmembrane helix</keyword>
<dbReference type="SUPFAM" id="SSF158472">
    <property type="entry name" value="HAMP domain-like"/>
    <property type="match status" value="1"/>
</dbReference>
<dbReference type="GO" id="GO:0000155">
    <property type="term" value="F:phosphorelay sensor kinase activity"/>
    <property type="evidence" value="ECO:0007669"/>
    <property type="project" value="InterPro"/>
</dbReference>
<feature type="region of interest" description="Disordered" evidence="10">
    <location>
        <begin position="1"/>
        <end position="24"/>
    </location>
</feature>
<dbReference type="PANTHER" id="PTHR43065:SF10">
    <property type="entry name" value="PEROXIDE STRESS-ACTIVATED HISTIDINE KINASE MAK3"/>
    <property type="match status" value="1"/>
</dbReference>
<evidence type="ECO:0000256" key="10">
    <source>
        <dbReference type="SAM" id="MobiDB-lite"/>
    </source>
</evidence>
<dbReference type="GO" id="GO:0016020">
    <property type="term" value="C:membrane"/>
    <property type="evidence" value="ECO:0007669"/>
    <property type="project" value="UniProtKB-SubCell"/>
</dbReference>
<evidence type="ECO:0000259" key="13">
    <source>
        <dbReference type="PROSITE" id="PS50885"/>
    </source>
</evidence>
<comment type="catalytic activity">
    <reaction evidence="1">
        <text>ATP + protein L-histidine = ADP + protein N-phospho-L-histidine.</text>
        <dbReference type="EC" id="2.7.13.3"/>
    </reaction>
</comment>
<evidence type="ECO:0000259" key="12">
    <source>
        <dbReference type="PROSITE" id="PS50109"/>
    </source>
</evidence>
<dbReference type="CDD" id="cd06225">
    <property type="entry name" value="HAMP"/>
    <property type="match status" value="1"/>
</dbReference>
<dbReference type="SMART" id="SM00387">
    <property type="entry name" value="HATPase_c"/>
    <property type="match status" value="1"/>
</dbReference>
<feature type="domain" description="Histidine kinase" evidence="12">
    <location>
        <begin position="306"/>
        <end position="519"/>
    </location>
</feature>
<evidence type="ECO:0000256" key="11">
    <source>
        <dbReference type="SAM" id="Phobius"/>
    </source>
</evidence>
<evidence type="ECO:0000256" key="5">
    <source>
        <dbReference type="ARBA" id="ARBA00022679"/>
    </source>
</evidence>
<dbReference type="InterPro" id="IPR003660">
    <property type="entry name" value="HAMP_dom"/>
</dbReference>
<name>A0AAU9E9Z6_9BACT</name>
<keyword evidence="5" id="KW-0808">Transferase</keyword>
<dbReference type="SUPFAM" id="SSF47384">
    <property type="entry name" value="Homodimeric domain of signal transducing histidine kinase"/>
    <property type="match status" value="1"/>
</dbReference>
<dbReference type="KEGG" id="dmp:FAK_10020"/>
<accession>A0AAU9E9Z6</accession>
<dbReference type="PROSITE" id="PS50109">
    <property type="entry name" value="HIS_KIN"/>
    <property type="match status" value="1"/>
</dbReference>
<dbReference type="Pfam" id="PF00672">
    <property type="entry name" value="HAMP"/>
    <property type="match status" value="1"/>
</dbReference>
<dbReference type="CDD" id="cd00082">
    <property type="entry name" value="HisKA"/>
    <property type="match status" value="1"/>
</dbReference>
<dbReference type="Proteomes" id="UP001366166">
    <property type="component" value="Chromosome"/>
</dbReference>
<dbReference type="Pfam" id="PF00512">
    <property type="entry name" value="HisKA"/>
    <property type="match status" value="1"/>
</dbReference>
<protein>
    <recommendedName>
        <fullName evidence="3">histidine kinase</fullName>
        <ecNumber evidence="3">2.7.13.3</ecNumber>
    </recommendedName>
</protein>
<dbReference type="InterPro" id="IPR005467">
    <property type="entry name" value="His_kinase_dom"/>
</dbReference>
<keyword evidence="7 14" id="KW-0418">Kinase</keyword>
<evidence type="ECO:0000256" key="2">
    <source>
        <dbReference type="ARBA" id="ARBA00004370"/>
    </source>
</evidence>
<evidence type="ECO:0000256" key="4">
    <source>
        <dbReference type="ARBA" id="ARBA00022553"/>
    </source>
</evidence>
<keyword evidence="15" id="KW-1185">Reference proteome</keyword>
<dbReference type="Gene3D" id="1.10.287.130">
    <property type="match status" value="1"/>
</dbReference>
<dbReference type="Gene3D" id="3.30.565.10">
    <property type="entry name" value="Histidine kinase-like ATPase, C-terminal domain"/>
    <property type="match status" value="1"/>
</dbReference>
<keyword evidence="11" id="KW-0472">Membrane</keyword>
<evidence type="ECO:0000256" key="1">
    <source>
        <dbReference type="ARBA" id="ARBA00000085"/>
    </source>
</evidence>
<dbReference type="PROSITE" id="PS50885">
    <property type="entry name" value="HAMP"/>
    <property type="match status" value="1"/>
</dbReference>
<dbReference type="SMART" id="SM00304">
    <property type="entry name" value="HAMP"/>
    <property type="match status" value="1"/>
</dbReference>
<feature type="domain" description="HAMP" evidence="13">
    <location>
        <begin position="236"/>
        <end position="289"/>
    </location>
</feature>
<keyword evidence="8" id="KW-0067">ATP-binding</keyword>
<dbReference type="AlphaFoldDB" id="A0AAU9E9Z6"/>
<dbReference type="SMART" id="SM00388">
    <property type="entry name" value="HisKA"/>
    <property type="match status" value="1"/>
</dbReference>
<sequence>MVDSPGKGNGANSSEMEQNSYEEVEAQGRLGLARDSEQARKALLSRPRFSLRLQIFLGNALAFAIAIAIAIALVASFHRVEGKVRFLEIVNDYVMEVEQARRFEKNFFLYGTNLSDAQDNVFSAETILNRNGEELAAILGPGWRAQMLPNLHRYQQLLEKLTPQEQTGRALGKNERGLLQNQVRIQGQQMVSAALALLSKEKAALAEVLDRSRQLMLYSVGLLLLCMALSAYLLGSRMLGSINRFGQYAHRIASGDFTPITPTRRYSDEFTQLALAINSMIQELENREAVLVQSHKMRAVGTLTAGVAHELNNPMNNITLTAHMLQEDYANLDDDERMEMIGDVVGEAERAKKIISNLLDFARESGSQLEPLDLPELLKETIALAGNQIKLSGIKIDFQASGNLPRVHGDSQQLRQVFLNLILNAIDASSKGGHIQVLVLPADEPNYLAVKVMDEGAGIPAHILPSIFDPFFTTKGKGKGTGLGLSVSQGIVAKHGGRIMVSSQEKEGTTFTVVLPVTTIPAELGHQKQV</sequence>
<keyword evidence="9" id="KW-0902">Two-component regulatory system</keyword>
<gene>
    <name evidence="14" type="ORF">FAK_10020</name>
</gene>
<evidence type="ECO:0000256" key="8">
    <source>
        <dbReference type="ARBA" id="ARBA00022840"/>
    </source>
</evidence>
<organism evidence="14 15">
    <name type="scientific">Desulfoferula mesophila</name>
    <dbReference type="NCBI Taxonomy" id="3058419"/>
    <lineage>
        <taxon>Bacteria</taxon>
        <taxon>Pseudomonadati</taxon>
        <taxon>Thermodesulfobacteriota</taxon>
        <taxon>Desulfarculia</taxon>
        <taxon>Desulfarculales</taxon>
        <taxon>Desulfarculaceae</taxon>
        <taxon>Desulfoferula</taxon>
    </lineage>
</organism>
<proteinExistence type="predicted"/>
<feature type="compositionally biased region" description="Polar residues" evidence="10">
    <location>
        <begin position="10"/>
        <end position="19"/>
    </location>
</feature>
<evidence type="ECO:0000256" key="3">
    <source>
        <dbReference type="ARBA" id="ARBA00012438"/>
    </source>
</evidence>